<evidence type="ECO:0000256" key="1">
    <source>
        <dbReference type="ARBA" id="ARBA00022679"/>
    </source>
</evidence>
<keyword evidence="2 5" id="KW-0547">Nucleotide-binding</keyword>
<dbReference type="InterPro" id="IPR017441">
    <property type="entry name" value="Protein_kinase_ATP_BS"/>
</dbReference>
<dbReference type="Gene3D" id="3.30.200.20">
    <property type="entry name" value="Phosphorylase Kinase, domain 1"/>
    <property type="match status" value="1"/>
</dbReference>
<dbReference type="EMBL" id="CP089982">
    <property type="protein sequence ID" value="WXA97862.1"/>
    <property type="molecule type" value="Genomic_DNA"/>
</dbReference>
<name>A0ABZ2KGQ5_9BACT</name>
<dbReference type="SMART" id="SM00220">
    <property type="entry name" value="S_TKc"/>
    <property type="match status" value="1"/>
</dbReference>
<dbReference type="PROSITE" id="PS00108">
    <property type="entry name" value="PROTEIN_KINASE_ST"/>
    <property type="match status" value="1"/>
</dbReference>
<dbReference type="GO" id="GO:0004674">
    <property type="term" value="F:protein serine/threonine kinase activity"/>
    <property type="evidence" value="ECO:0007669"/>
    <property type="project" value="UniProtKB-KW"/>
</dbReference>
<dbReference type="Pfam" id="PF00069">
    <property type="entry name" value="Pkinase"/>
    <property type="match status" value="1"/>
</dbReference>
<dbReference type="PANTHER" id="PTHR43289">
    <property type="entry name" value="MITOGEN-ACTIVATED PROTEIN KINASE KINASE KINASE 20-RELATED"/>
    <property type="match status" value="1"/>
</dbReference>
<evidence type="ECO:0000256" key="2">
    <source>
        <dbReference type="ARBA" id="ARBA00022741"/>
    </source>
</evidence>
<evidence type="ECO:0000256" key="4">
    <source>
        <dbReference type="ARBA" id="ARBA00022840"/>
    </source>
</evidence>
<feature type="region of interest" description="Disordered" evidence="6">
    <location>
        <begin position="389"/>
        <end position="409"/>
    </location>
</feature>
<dbReference type="Gene3D" id="1.10.510.10">
    <property type="entry name" value="Transferase(Phosphotransferase) domain 1"/>
    <property type="match status" value="1"/>
</dbReference>
<keyword evidence="4 5" id="KW-0067">ATP-binding</keyword>
<feature type="compositionally biased region" description="Polar residues" evidence="6">
    <location>
        <begin position="1"/>
        <end position="13"/>
    </location>
</feature>
<evidence type="ECO:0000313" key="9">
    <source>
        <dbReference type="Proteomes" id="UP001379533"/>
    </source>
</evidence>
<feature type="region of interest" description="Disordered" evidence="6">
    <location>
        <begin position="438"/>
        <end position="459"/>
    </location>
</feature>
<evidence type="ECO:0000259" key="7">
    <source>
        <dbReference type="PROSITE" id="PS50011"/>
    </source>
</evidence>
<reference evidence="8 9" key="1">
    <citation type="submission" date="2021-12" db="EMBL/GenBank/DDBJ databases">
        <title>Discovery of the Pendulisporaceae a myxobacterial family with distinct sporulation behavior and unique specialized metabolism.</title>
        <authorList>
            <person name="Garcia R."/>
            <person name="Popoff A."/>
            <person name="Bader C.D."/>
            <person name="Loehr J."/>
            <person name="Walesch S."/>
            <person name="Walt C."/>
            <person name="Boldt J."/>
            <person name="Bunk B."/>
            <person name="Haeckl F.J.F.P.J."/>
            <person name="Gunesch A.P."/>
            <person name="Birkelbach J."/>
            <person name="Nuebel U."/>
            <person name="Pietschmann T."/>
            <person name="Bach T."/>
            <person name="Mueller R."/>
        </authorList>
    </citation>
    <scope>NUCLEOTIDE SEQUENCE [LARGE SCALE GENOMIC DNA]</scope>
    <source>
        <strain evidence="8 9">MSr12523</strain>
    </source>
</reference>
<feature type="domain" description="Protein kinase" evidence="7">
    <location>
        <begin position="51"/>
        <end position="307"/>
    </location>
</feature>
<sequence>MKTNVGDSNTGERSPTPPAAAADPTLVSASDARVFNVSPGQRIGGLDGLRFELLERLGTGGMAVVFLARDRILDRRVAIKFLTNAALSTAEALERVQVEAQACARLSHENIVRLFDVGQDKGMPFLVMEYLEGRPLDEVIRDDACDPGRAVQIMMDVARGLSHAHRAGIVHRDLKPSNVIIDKHGIAKILDFGIATMSTGNATPDWGFSGTPRYMAPEQWKGEPQDRRTDIWAAGVMFFELLTGISPFGSGDALEVRNAVLSKVLSPSVRDARPELPFEVDRIAQRAMKKRAADRFGTADELFEALVAFGDTMGRDQTSRIPNRKHSVGGLVARSLAGALALSLVVIGVRALVSRDRQADENPTSVLATSPVFELSHLWSPSTIPVPSVKRATPPSYSAKPVPSAQRAAPAEVTSLGQYANELEGDIIDKKSVVSSELEEDIGEKKPVGSSSSALLTSY</sequence>
<dbReference type="PANTHER" id="PTHR43289:SF6">
    <property type="entry name" value="SERINE_THREONINE-PROTEIN KINASE NEKL-3"/>
    <property type="match status" value="1"/>
</dbReference>
<dbReference type="PROSITE" id="PS50011">
    <property type="entry name" value="PROTEIN_KINASE_DOM"/>
    <property type="match status" value="1"/>
</dbReference>
<evidence type="ECO:0000313" key="8">
    <source>
        <dbReference type="EMBL" id="WXA97862.1"/>
    </source>
</evidence>
<dbReference type="InterPro" id="IPR011009">
    <property type="entry name" value="Kinase-like_dom_sf"/>
</dbReference>
<feature type="compositionally biased region" description="Polar residues" evidence="6">
    <location>
        <begin position="449"/>
        <end position="459"/>
    </location>
</feature>
<feature type="binding site" evidence="5">
    <location>
        <position position="80"/>
    </location>
    <ligand>
        <name>ATP</name>
        <dbReference type="ChEBI" id="CHEBI:30616"/>
    </ligand>
</feature>
<dbReference type="InterPro" id="IPR008271">
    <property type="entry name" value="Ser/Thr_kinase_AS"/>
</dbReference>
<protein>
    <submittedName>
        <fullName evidence="8">Serine/threonine protein kinase</fullName>
    </submittedName>
</protein>
<keyword evidence="3 8" id="KW-0418">Kinase</keyword>
<keyword evidence="9" id="KW-1185">Reference proteome</keyword>
<organism evidence="8 9">
    <name type="scientific">Pendulispora brunnea</name>
    <dbReference type="NCBI Taxonomy" id="2905690"/>
    <lineage>
        <taxon>Bacteria</taxon>
        <taxon>Pseudomonadati</taxon>
        <taxon>Myxococcota</taxon>
        <taxon>Myxococcia</taxon>
        <taxon>Myxococcales</taxon>
        <taxon>Sorangiineae</taxon>
        <taxon>Pendulisporaceae</taxon>
        <taxon>Pendulispora</taxon>
    </lineage>
</organism>
<dbReference type="InterPro" id="IPR000719">
    <property type="entry name" value="Prot_kinase_dom"/>
</dbReference>
<proteinExistence type="predicted"/>
<gene>
    <name evidence="8" type="ORF">LZC95_13595</name>
</gene>
<dbReference type="Proteomes" id="UP001379533">
    <property type="component" value="Chromosome"/>
</dbReference>
<feature type="region of interest" description="Disordered" evidence="6">
    <location>
        <begin position="1"/>
        <end position="23"/>
    </location>
</feature>
<dbReference type="CDD" id="cd14014">
    <property type="entry name" value="STKc_PknB_like"/>
    <property type="match status" value="1"/>
</dbReference>
<keyword evidence="8" id="KW-0723">Serine/threonine-protein kinase</keyword>
<dbReference type="PROSITE" id="PS00107">
    <property type="entry name" value="PROTEIN_KINASE_ATP"/>
    <property type="match status" value="1"/>
</dbReference>
<evidence type="ECO:0000256" key="6">
    <source>
        <dbReference type="SAM" id="MobiDB-lite"/>
    </source>
</evidence>
<evidence type="ECO:0000256" key="5">
    <source>
        <dbReference type="PROSITE-ProRule" id="PRU10141"/>
    </source>
</evidence>
<accession>A0ABZ2KGQ5</accession>
<dbReference type="RefSeq" id="WP_394848481.1">
    <property type="nucleotide sequence ID" value="NZ_CP089982.1"/>
</dbReference>
<keyword evidence="1" id="KW-0808">Transferase</keyword>
<dbReference type="SUPFAM" id="SSF56112">
    <property type="entry name" value="Protein kinase-like (PK-like)"/>
    <property type="match status" value="1"/>
</dbReference>
<evidence type="ECO:0000256" key="3">
    <source>
        <dbReference type="ARBA" id="ARBA00022777"/>
    </source>
</evidence>